<evidence type="ECO:0000313" key="11">
    <source>
        <dbReference type="Proteomes" id="UP000334019"/>
    </source>
</evidence>
<evidence type="ECO:0000256" key="5">
    <source>
        <dbReference type="ARBA" id="ARBA00022989"/>
    </source>
</evidence>
<keyword evidence="6 8" id="KW-0472">Membrane</keyword>
<protein>
    <submittedName>
        <fullName evidence="10">EamA family transporter</fullName>
    </submittedName>
</protein>
<keyword evidence="4 8" id="KW-0812">Transmembrane</keyword>
<dbReference type="InterPro" id="IPR000620">
    <property type="entry name" value="EamA_dom"/>
</dbReference>
<dbReference type="PANTHER" id="PTHR42920:SF11">
    <property type="entry name" value="INNER MEMBRANE PROTEIN YTFF"/>
    <property type="match status" value="1"/>
</dbReference>
<evidence type="ECO:0000256" key="8">
    <source>
        <dbReference type="SAM" id="Phobius"/>
    </source>
</evidence>
<feature type="compositionally biased region" description="Basic and acidic residues" evidence="7">
    <location>
        <begin position="425"/>
        <end position="439"/>
    </location>
</feature>
<organism evidence="10 11">
    <name type="scientific">Actinomarinicola tropica</name>
    <dbReference type="NCBI Taxonomy" id="2789776"/>
    <lineage>
        <taxon>Bacteria</taxon>
        <taxon>Bacillati</taxon>
        <taxon>Actinomycetota</taxon>
        <taxon>Acidimicrobiia</taxon>
        <taxon>Acidimicrobiales</taxon>
        <taxon>Iamiaceae</taxon>
        <taxon>Actinomarinicola</taxon>
    </lineage>
</organism>
<evidence type="ECO:0000256" key="2">
    <source>
        <dbReference type="ARBA" id="ARBA00007362"/>
    </source>
</evidence>
<feature type="transmembrane region" description="Helical" evidence="8">
    <location>
        <begin position="272"/>
        <end position="292"/>
    </location>
</feature>
<dbReference type="PANTHER" id="PTHR42920">
    <property type="entry name" value="OS03G0707200 PROTEIN-RELATED"/>
    <property type="match status" value="1"/>
</dbReference>
<evidence type="ECO:0000259" key="9">
    <source>
        <dbReference type="Pfam" id="PF00892"/>
    </source>
</evidence>
<feature type="transmembrane region" description="Helical" evidence="8">
    <location>
        <begin position="246"/>
        <end position="266"/>
    </location>
</feature>
<gene>
    <name evidence="10" type="ORF">GH723_03325</name>
</gene>
<dbReference type="InterPro" id="IPR051258">
    <property type="entry name" value="Diverse_Substrate_Transporter"/>
</dbReference>
<comment type="similarity">
    <text evidence="2">Belongs to the EamA transporter family.</text>
</comment>
<dbReference type="EMBL" id="CP045851">
    <property type="protein sequence ID" value="QGG94208.1"/>
    <property type="molecule type" value="Genomic_DNA"/>
</dbReference>
<proteinExistence type="inferred from homology"/>
<feature type="transmembrane region" description="Helical" evidence="8">
    <location>
        <begin position="336"/>
        <end position="355"/>
    </location>
</feature>
<feature type="transmembrane region" description="Helical" evidence="8">
    <location>
        <begin position="304"/>
        <end position="324"/>
    </location>
</feature>
<dbReference type="InterPro" id="IPR037185">
    <property type="entry name" value="EmrE-like"/>
</dbReference>
<feature type="region of interest" description="Disordered" evidence="7">
    <location>
        <begin position="425"/>
        <end position="474"/>
    </location>
</feature>
<feature type="domain" description="EamA" evidence="9">
    <location>
        <begin position="274"/>
        <end position="407"/>
    </location>
</feature>
<name>A0A5Q2RBK5_9ACTN</name>
<evidence type="ECO:0000256" key="1">
    <source>
        <dbReference type="ARBA" id="ARBA00004651"/>
    </source>
</evidence>
<feature type="domain" description="EamA" evidence="9">
    <location>
        <begin position="138"/>
        <end position="265"/>
    </location>
</feature>
<dbReference type="Pfam" id="PF00892">
    <property type="entry name" value="EamA"/>
    <property type="match status" value="2"/>
</dbReference>
<evidence type="ECO:0000313" key="10">
    <source>
        <dbReference type="EMBL" id="QGG94208.1"/>
    </source>
</evidence>
<feature type="region of interest" description="Disordered" evidence="7">
    <location>
        <begin position="25"/>
        <end position="84"/>
    </location>
</feature>
<evidence type="ECO:0000256" key="4">
    <source>
        <dbReference type="ARBA" id="ARBA00022692"/>
    </source>
</evidence>
<evidence type="ECO:0000256" key="3">
    <source>
        <dbReference type="ARBA" id="ARBA00022475"/>
    </source>
</evidence>
<feature type="compositionally biased region" description="Basic residues" evidence="7">
    <location>
        <begin position="445"/>
        <end position="474"/>
    </location>
</feature>
<feature type="transmembrane region" description="Helical" evidence="8">
    <location>
        <begin position="391"/>
        <end position="408"/>
    </location>
</feature>
<dbReference type="Proteomes" id="UP000334019">
    <property type="component" value="Chromosome"/>
</dbReference>
<feature type="compositionally biased region" description="Polar residues" evidence="7">
    <location>
        <begin position="59"/>
        <end position="79"/>
    </location>
</feature>
<dbReference type="GO" id="GO:0005886">
    <property type="term" value="C:plasma membrane"/>
    <property type="evidence" value="ECO:0007669"/>
    <property type="project" value="UniProtKB-SubCell"/>
</dbReference>
<feature type="transmembrane region" description="Helical" evidence="8">
    <location>
        <begin position="220"/>
        <end position="239"/>
    </location>
</feature>
<comment type="subcellular location">
    <subcellularLocation>
        <location evidence="1">Cell membrane</location>
        <topology evidence="1">Multi-pass membrane protein</topology>
    </subcellularLocation>
</comment>
<dbReference type="AlphaFoldDB" id="A0A5Q2RBK5"/>
<evidence type="ECO:0000256" key="7">
    <source>
        <dbReference type="SAM" id="MobiDB-lite"/>
    </source>
</evidence>
<evidence type="ECO:0000256" key="6">
    <source>
        <dbReference type="ARBA" id="ARBA00023136"/>
    </source>
</evidence>
<keyword evidence="3" id="KW-1003">Cell membrane</keyword>
<feature type="transmembrane region" description="Helical" evidence="8">
    <location>
        <begin position="158"/>
        <end position="180"/>
    </location>
</feature>
<accession>A0A5Q2RBK5</accession>
<feature type="transmembrane region" description="Helical" evidence="8">
    <location>
        <begin position="192"/>
        <end position="214"/>
    </location>
</feature>
<sequence>MRLDPVAVVVQPARLVEVEAGPAVGHPLGARRSAAVHRLGVGRRGTDHGGRSEHGDEGQQPSGEPSAQTSGSWHPSSSCVVAPAPDTDRARRHTLGAVPPPTSTRRLRFPATRFATPAPLRWVIRWCPVNRRAVARTLAAAALFGASAPAASRLAGDMASLVLAGLLYLGAALAVAPAVARRPPTLADLRAGWRPLAVAVVAGGAVGPALLVAGLARVDAATASILLNLELVATVALAATVFREHLGGRVIVGAGLVAAGGAVLVWEPGAEWSTGALLIAAACVAWGVDNGVTAQLDELSPETVVAAKGLVAGGANLALGMVFAGDAGTGLGVGPVIAALLIGATGYGLSITLWVKGARDLGASRGQVIFATAPFIGALISWSALSTPVTAAQVAAALLAAIGVGLSLRSDHDHVHDHMAQVHEHEHTHPDEHHAHDHGPAFVGRHSHRHAHEPFRHRHPHVPDLHHHHTHDRS</sequence>
<dbReference type="SUPFAM" id="SSF103481">
    <property type="entry name" value="Multidrug resistance efflux transporter EmrE"/>
    <property type="match status" value="2"/>
</dbReference>
<keyword evidence="5 8" id="KW-1133">Transmembrane helix</keyword>
<feature type="compositionally biased region" description="Basic and acidic residues" evidence="7">
    <location>
        <begin position="44"/>
        <end position="57"/>
    </location>
</feature>
<dbReference type="KEGG" id="atq:GH723_03325"/>
<keyword evidence="11" id="KW-1185">Reference proteome</keyword>
<feature type="transmembrane region" description="Helical" evidence="8">
    <location>
        <begin position="367"/>
        <end position="385"/>
    </location>
</feature>
<reference evidence="10 11" key="1">
    <citation type="submission" date="2019-11" db="EMBL/GenBank/DDBJ databases">
        <authorList>
            <person name="He Y."/>
        </authorList>
    </citation>
    <scope>NUCLEOTIDE SEQUENCE [LARGE SCALE GENOMIC DNA]</scope>
    <source>
        <strain evidence="10 11">SCSIO 58843</strain>
    </source>
</reference>